<dbReference type="EMBL" id="BGZK01000061">
    <property type="protein sequence ID" value="GBP14084.1"/>
    <property type="molecule type" value="Genomic_DNA"/>
</dbReference>
<dbReference type="AlphaFoldDB" id="A0A4C1TJ21"/>
<protein>
    <submittedName>
        <fullName evidence="2">Uncharacterized protein</fullName>
    </submittedName>
</protein>
<sequence length="135" mass="14638">MRTTGAAAAARPPAPPRPPRQLMNNVTGRLRHAAHAAPAQSMEASARARPPPAALSAHFCLKSESTCLIATFVLDIKILHKEIGSRMILWSYDPPSLCLFTRDSGGRLICAAASRPINNRGRRRSGRRLDACPFT</sequence>
<feature type="compositionally biased region" description="Low complexity" evidence="1">
    <location>
        <begin position="1"/>
        <end position="11"/>
    </location>
</feature>
<evidence type="ECO:0000256" key="1">
    <source>
        <dbReference type="SAM" id="MobiDB-lite"/>
    </source>
</evidence>
<keyword evidence="3" id="KW-1185">Reference proteome</keyword>
<feature type="region of interest" description="Disordered" evidence="1">
    <location>
        <begin position="1"/>
        <end position="49"/>
    </location>
</feature>
<dbReference type="Proteomes" id="UP000299102">
    <property type="component" value="Unassembled WGS sequence"/>
</dbReference>
<comment type="caution">
    <text evidence="2">The sequence shown here is derived from an EMBL/GenBank/DDBJ whole genome shotgun (WGS) entry which is preliminary data.</text>
</comment>
<evidence type="ECO:0000313" key="3">
    <source>
        <dbReference type="Proteomes" id="UP000299102"/>
    </source>
</evidence>
<reference evidence="2 3" key="1">
    <citation type="journal article" date="2019" name="Commun. Biol.">
        <title>The bagworm genome reveals a unique fibroin gene that provides high tensile strength.</title>
        <authorList>
            <person name="Kono N."/>
            <person name="Nakamura H."/>
            <person name="Ohtoshi R."/>
            <person name="Tomita M."/>
            <person name="Numata K."/>
            <person name="Arakawa K."/>
        </authorList>
    </citation>
    <scope>NUCLEOTIDE SEQUENCE [LARGE SCALE GENOMIC DNA]</scope>
</reference>
<gene>
    <name evidence="2" type="ORF">EVAR_102762_1</name>
</gene>
<accession>A0A4C1TJ21</accession>
<name>A0A4C1TJ21_EUMVA</name>
<proteinExistence type="predicted"/>
<organism evidence="2 3">
    <name type="scientific">Eumeta variegata</name>
    <name type="common">Bagworm moth</name>
    <name type="synonym">Eumeta japonica</name>
    <dbReference type="NCBI Taxonomy" id="151549"/>
    <lineage>
        <taxon>Eukaryota</taxon>
        <taxon>Metazoa</taxon>
        <taxon>Ecdysozoa</taxon>
        <taxon>Arthropoda</taxon>
        <taxon>Hexapoda</taxon>
        <taxon>Insecta</taxon>
        <taxon>Pterygota</taxon>
        <taxon>Neoptera</taxon>
        <taxon>Endopterygota</taxon>
        <taxon>Lepidoptera</taxon>
        <taxon>Glossata</taxon>
        <taxon>Ditrysia</taxon>
        <taxon>Tineoidea</taxon>
        <taxon>Psychidae</taxon>
        <taxon>Oiketicinae</taxon>
        <taxon>Eumeta</taxon>
    </lineage>
</organism>
<evidence type="ECO:0000313" key="2">
    <source>
        <dbReference type="EMBL" id="GBP14084.1"/>
    </source>
</evidence>